<feature type="region of interest" description="Disordered" evidence="1">
    <location>
        <begin position="131"/>
        <end position="178"/>
    </location>
</feature>
<comment type="caution">
    <text evidence="3">The sequence shown here is derived from an EMBL/GenBank/DDBJ whole genome shotgun (WGS) entry which is preliminary data.</text>
</comment>
<sequence>MSTKTILSYVGLLAASSTLVAANGQGQQPEALILYNATLPTNGTATPQSLVYTTWNQNLTLTGISATSMEAHGGNAAADLGYSCVFASGGNPGGIHTISLGGPSANLATNPVEIKWICCGDCAAKKASNANNTASTTTGQASPGLATGTGAPRPVANSTTGVPRASNTPSASPLASTNDGTITQAGFTAFLSTLLIGSISLIL</sequence>
<feature type="signal peptide" evidence="2">
    <location>
        <begin position="1"/>
        <end position="22"/>
    </location>
</feature>
<keyword evidence="4" id="KW-1185">Reference proteome</keyword>
<proteinExistence type="predicted"/>
<gene>
    <name evidence="3" type="ORF">PRZ48_013852</name>
</gene>
<evidence type="ECO:0000313" key="4">
    <source>
        <dbReference type="Proteomes" id="UP001305779"/>
    </source>
</evidence>
<dbReference type="EMBL" id="JAXOVC010000012">
    <property type="protein sequence ID" value="KAK4495520.1"/>
    <property type="molecule type" value="Genomic_DNA"/>
</dbReference>
<evidence type="ECO:0000256" key="1">
    <source>
        <dbReference type="SAM" id="MobiDB-lite"/>
    </source>
</evidence>
<reference evidence="3 4" key="1">
    <citation type="journal article" date="2023" name="G3 (Bethesda)">
        <title>A chromosome-level genome assembly of Zasmidium syzygii isolated from banana leaves.</title>
        <authorList>
            <person name="van Westerhoven A.C."/>
            <person name="Mehrabi R."/>
            <person name="Talebi R."/>
            <person name="Steentjes M.B.F."/>
            <person name="Corcolon B."/>
            <person name="Chong P.A."/>
            <person name="Kema G.H.J."/>
            <person name="Seidl M.F."/>
        </authorList>
    </citation>
    <scope>NUCLEOTIDE SEQUENCE [LARGE SCALE GENOMIC DNA]</scope>
    <source>
        <strain evidence="3 4">P124</strain>
    </source>
</reference>
<feature type="compositionally biased region" description="Polar residues" evidence="1">
    <location>
        <begin position="156"/>
        <end position="178"/>
    </location>
</feature>
<evidence type="ECO:0000256" key="2">
    <source>
        <dbReference type="SAM" id="SignalP"/>
    </source>
</evidence>
<dbReference type="Proteomes" id="UP001305779">
    <property type="component" value="Unassembled WGS sequence"/>
</dbReference>
<feature type="chain" id="PRO_5047402896" evidence="2">
    <location>
        <begin position="23"/>
        <end position="203"/>
    </location>
</feature>
<evidence type="ECO:0000313" key="3">
    <source>
        <dbReference type="EMBL" id="KAK4495520.1"/>
    </source>
</evidence>
<keyword evidence="2" id="KW-0732">Signal</keyword>
<name>A0ABR0E2K9_ZASCE</name>
<organism evidence="3 4">
    <name type="scientific">Zasmidium cellare</name>
    <name type="common">Wine cellar mold</name>
    <name type="synonym">Racodium cellare</name>
    <dbReference type="NCBI Taxonomy" id="395010"/>
    <lineage>
        <taxon>Eukaryota</taxon>
        <taxon>Fungi</taxon>
        <taxon>Dikarya</taxon>
        <taxon>Ascomycota</taxon>
        <taxon>Pezizomycotina</taxon>
        <taxon>Dothideomycetes</taxon>
        <taxon>Dothideomycetidae</taxon>
        <taxon>Mycosphaerellales</taxon>
        <taxon>Mycosphaerellaceae</taxon>
        <taxon>Zasmidium</taxon>
    </lineage>
</organism>
<accession>A0ABR0E2K9</accession>
<protein>
    <submittedName>
        <fullName evidence="3">Uncharacterized protein</fullName>
    </submittedName>
</protein>